<name>A0ABC9E691_9POAL</name>
<accession>A0ABC9E691</accession>
<dbReference type="AlphaFoldDB" id="A0ABC9E691"/>
<gene>
    <name evidence="2" type="ORF">URODEC1_LOCUS92072</name>
</gene>
<feature type="region of interest" description="Disordered" evidence="1">
    <location>
        <begin position="237"/>
        <end position="262"/>
    </location>
</feature>
<evidence type="ECO:0000313" key="2">
    <source>
        <dbReference type="EMBL" id="CAL5051329.1"/>
    </source>
</evidence>
<dbReference type="Proteomes" id="UP001497457">
    <property type="component" value="Chromosome 36b"/>
</dbReference>
<evidence type="ECO:0000256" key="1">
    <source>
        <dbReference type="SAM" id="MobiDB-lite"/>
    </source>
</evidence>
<proteinExistence type="predicted"/>
<evidence type="ECO:0000313" key="3">
    <source>
        <dbReference type="Proteomes" id="UP001497457"/>
    </source>
</evidence>
<feature type="region of interest" description="Disordered" evidence="1">
    <location>
        <begin position="1"/>
        <end position="21"/>
    </location>
</feature>
<reference evidence="3" key="1">
    <citation type="submission" date="2024-06" db="EMBL/GenBank/DDBJ databases">
        <authorList>
            <person name="Ryan C."/>
        </authorList>
    </citation>
    <scope>NUCLEOTIDE SEQUENCE [LARGE SCALE GENOMIC DNA]</scope>
</reference>
<dbReference type="EMBL" id="OZ075146">
    <property type="protein sequence ID" value="CAL5051329.1"/>
    <property type="molecule type" value="Genomic_DNA"/>
</dbReference>
<reference evidence="2 3" key="2">
    <citation type="submission" date="2024-10" db="EMBL/GenBank/DDBJ databases">
        <authorList>
            <person name="Ryan C."/>
        </authorList>
    </citation>
    <scope>NUCLEOTIDE SEQUENCE [LARGE SCALE GENOMIC DNA]</scope>
</reference>
<keyword evidence="3" id="KW-1185">Reference proteome</keyword>
<sequence length="554" mass="63990">MSTVSGKQIHEEDVDEEEMSRRRHRLLRERFMETFGPGRRCVPEARKARSHPCVLYTIKLSVKKAQVFWSHRNTRRFIPNRQLPNPTYPIILCRAVQQDQVEQAVHRSGGPGEPDRPGVLSAFNQEEYYIHEPRRVREEEGSSASWREVAVIRGMPGGRGITVTSHVDHLVLRLHDLLFRLAAPSATVDIHFSERWFCLPTAWVEEDIFAEDGLHFVDIGTPLENLARKLYSMRKQEDQEMERRRSETEEEKERRLQEEEVARRREEVMRKGEEWRKIRQRKEEERRREEAAAPKLPAYPPRWDVVLGKIGGAQPAVVSIFNLSMNNKQQVLCKCIKEEGFQDILRRVENGDYFLPISKTAPLSASLSSGSLEVLGYVECYSAVGSLSFGPRTGRFMDKSGRMLSSVLMLSQSVKKVLTIIFLVDKFNILLDDGLVISGGFELSVDIHCDDISCSELLTTDWRHHFFCQNIDGEVMIPFSTLLVQLKKKLKLQLTDEELDLYSSSVIDAEEEDEELLLHDQQSKHVHTKPDNDLTEVALHDYCMLFPTPWEYEV</sequence>
<organism evidence="2 3">
    <name type="scientific">Urochloa decumbens</name>
    <dbReference type="NCBI Taxonomy" id="240449"/>
    <lineage>
        <taxon>Eukaryota</taxon>
        <taxon>Viridiplantae</taxon>
        <taxon>Streptophyta</taxon>
        <taxon>Embryophyta</taxon>
        <taxon>Tracheophyta</taxon>
        <taxon>Spermatophyta</taxon>
        <taxon>Magnoliopsida</taxon>
        <taxon>Liliopsida</taxon>
        <taxon>Poales</taxon>
        <taxon>Poaceae</taxon>
        <taxon>PACMAD clade</taxon>
        <taxon>Panicoideae</taxon>
        <taxon>Panicodae</taxon>
        <taxon>Paniceae</taxon>
        <taxon>Melinidinae</taxon>
        <taxon>Urochloa</taxon>
    </lineage>
</organism>
<protein>
    <submittedName>
        <fullName evidence="2">Uncharacterized protein</fullName>
    </submittedName>
</protein>